<dbReference type="PATRIC" id="fig|742817.3.peg.3186"/>
<evidence type="ECO:0008006" key="3">
    <source>
        <dbReference type="Google" id="ProtNLM"/>
    </source>
</evidence>
<protein>
    <recommendedName>
        <fullName evidence="3">Cell division protein ZapA</fullName>
    </recommendedName>
</protein>
<organism evidence="1 2">
    <name type="scientific">Odoribacter laneus YIT 12061</name>
    <dbReference type="NCBI Taxonomy" id="742817"/>
    <lineage>
        <taxon>Bacteria</taxon>
        <taxon>Pseudomonadati</taxon>
        <taxon>Bacteroidota</taxon>
        <taxon>Bacteroidia</taxon>
        <taxon>Bacteroidales</taxon>
        <taxon>Odoribacteraceae</taxon>
        <taxon>Odoribacter</taxon>
    </lineage>
</organism>
<dbReference type="Proteomes" id="UP000004892">
    <property type="component" value="Unassembled WGS sequence"/>
</dbReference>
<sequence>MSEKDTTVSINVSIANKKFPIIAKSQEEEEIYRTASKRINDMISKFQAKYGTQADPLDFLYLTAFQHTVALIQAEKRNDTEPLIREIEKINLKIDEFVKE</sequence>
<dbReference type="SUPFAM" id="SSF102829">
    <property type="entry name" value="Cell division protein ZapA-like"/>
    <property type="match status" value="1"/>
</dbReference>
<dbReference type="InterPro" id="IPR036192">
    <property type="entry name" value="Cell_div_ZapA-like_sf"/>
</dbReference>
<dbReference type="eggNOG" id="ENOG5033HMZ">
    <property type="taxonomic scope" value="Bacteria"/>
</dbReference>
<dbReference type="EMBL" id="ADMC01000034">
    <property type="protein sequence ID" value="EHP45132.1"/>
    <property type="molecule type" value="Genomic_DNA"/>
</dbReference>
<dbReference type="STRING" id="742817.HMPREF9449_02977"/>
<dbReference type="HOGENOM" id="CLU_164748_0_1_10"/>
<evidence type="ECO:0000313" key="2">
    <source>
        <dbReference type="Proteomes" id="UP000004892"/>
    </source>
</evidence>
<evidence type="ECO:0000313" key="1">
    <source>
        <dbReference type="EMBL" id="EHP45132.1"/>
    </source>
</evidence>
<proteinExistence type="predicted"/>
<comment type="caution">
    <text evidence="1">The sequence shown here is derived from an EMBL/GenBank/DDBJ whole genome shotgun (WGS) entry which is preliminary data.</text>
</comment>
<gene>
    <name evidence="1" type="ORF">HMPREF9449_02977</name>
</gene>
<dbReference type="RefSeq" id="WP_009138120.1">
    <property type="nucleotide sequence ID" value="NZ_JH594598.1"/>
</dbReference>
<name>H1DL41_9BACT</name>
<dbReference type="GeneID" id="98070495"/>
<reference evidence="1 2" key="1">
    <citation type="submission" date="2012-01" db="EMBL/GenBank/DDBJ databases">
        <title>The Genome Sequence of Odoribacter laneus YIT 12061.</title>
        <authorList>
            <consortium name="The Broad Institute Genome Sequencing Platform"/>
            <person name="Earl A."/>
            <person name="Ward D."/>
            <person name="Feldgarden M."/>
            <person name="Gevers D."/>
            <person name="Morotomi M."/>
            <person name="Young S.K."/>
            <person name="Zeng Q."/>
            <person name="Gargeya S."/>
            <person name="Fitzgerald M."/>
            <person name="Haas B."/>
            <person name="Abouelleil A."/>
            <person name="Alvarado L."/>
            <person name="Arachchi H.M."/>
            <person name="Berlin A."/>
            <person name="Chapman S.B."/>
            <person name="Gearin G."/>
            <person name="Goldberg J."/>
            <person name="Griggs A."/>
            <person name="Gujja S."/>
            <person name="Hansen M."/>
            <person name="Heiman D."/>
            <person name="Howarth C."/>
            <person name="Larimer J."/>
            <person name="Lui A."/>
            <person name="MacDonald P.J.P."/>
            <person name="McCowen C."/>
            <person name="Montmayeur A."/>
            <person name="Murphy C."/>
            <person name="Neiman D."/>
            <person name="Pearson M."/>
            <person name="Priest M."/>
            <person name="Roberts A."/>
            <person name="Saif S."/>
            <person name="Shea T."/>
            <person name="Sisk P."/>
            <person name="Stolte C."/>
            <person name="Sykes S."/>
            <person name="Wortman J."/>
            <person name="Nusbaum C."/>
            <person name="Birren B."/>
        </authorList>
    </citation>
    <scope>NUCLEOTIDE SEQUENCE [LARGE SCALE GENOMIC DNA]</scope>
    <source>
        <strain evidence="1 2">YIT 12061</strain>
    </source>
</reference>
<dbReference type="AlphaFoldDB" id="H1DL41"/>
<keyword evidence="2" id="KW-1185">Reference proteome</keyword>
<accession>H1DL41</accession>
<dbReference type="Pfam" id="PF05164">
    <property type="entry name" value="ZapA"/>
    <property type="match status" value="1"/>
</dbReference>
<dbReference type="InterPro" id="IPR007838">
    <property type="entry name" value="Cell_div_ZapA-like"/>
</dbReference>